<sequence>AQEASHFALAQSASTRQAPRQQKLLYFLDPQQRRQRGTLHGGVVAGRAVRAQGIALGLSHQHAHPLGQARQQLGQVLFGDDEGHEIVDFGVAAQLVFDALQGVAVALHLVAVHKGVGDVHHVGAGSAGGQLVDSHAALQQRVKPGADFGVVHE</sequence>
<feature type="non-terminal residue" evidence="1">
    <location>
        <position position="1"/>
    </location>
</feature>
<comment type="caution">
    <text evidence="1">The sequence shown here is derived from an EMBL/GenBank/DDBJ whole genome shotgun (WGS) entry which is preliminary data.</text>
</comment>
<dbReference type="AlphaFoldDB" id="A0A699U475"/>
<protein>
    <submittedName>
        <fullName evidence="1">Uncharacterized protein</fullName>
    </submittedName>
</protein>
<accession>A0A699U475</accession>
<proteinExistence type="predicted"/>
<organism evidence="1">
    <name type="scientific">Tanacetum cinerariifolium</name>
    <name type="common">Dalmatian daisy</name>
    <name type="synonym">Chrysanthemum cinerariifolium</name>
    <dbReference type="NCBI Taxonomy" id="118510"/>
    <lineage>
        <taxon>Eukaryota</taxon>
        <taxon>Viridiplantae</taxon>
        <taxon>Streptophyta</taxon>
        <taxon>Embryophyta</taxon>
        <taxon>Tracheophyta</taxon>
        <taxon>Spermatophyta</taxon>
        <taxon>Magnoliopsida</taxon>
        <taxon>eudicotyledons</taxon>
        <taxon>Gunneridae</taxon>
        <taxon>Pentapetalae</taxon>
        <taxon>asterids</taxon>
        <taxon>campanulids</taxon>
        <taxon>Asterales</taxon>
        <taxon>Asteraceae</taxon>
        <taxon>Asteroideae</taxon>
        <taxon>Anthemideae</taxon>
        <taxon>Anthemidinae</taxon>
        <taxon>Tanacetum</taxon>
    </lineage>
</organism>
<dbReference type="EMBL" id="BKCJ011291392">
    <property type="protein sequence ID" value="GFD16159.1"/>
    <property type="molecule type" value="Genomic_DNA"/>
</dbReference>
<evidence type="ECO:0000313" key="1">
    <source>
        <dbReference type="EMBL" id="GFD16159.1"/>
    </source>
</evidence>
<gene>
    <name evidence="1" type="ORF">Tci_888128</name>
</gene>
<name>A0A699U475_TANCI</name>
<reference evidence="1" key="1">
    <citation type="journal article" date="2019" name="Sci. Rep.">
        <title>Draft genome of Tanacetum cinerariifolium, the natural source of mosquito coil.</title>
        <authorList>
            <person name="Yamashiro T."/>
            <person name="Shiraishi A."/>
            <person name="Satake H."/>
            <person name="Nakayama K."/>
        </authorList>
    </citation>
    <scope>NUCLEOTIDE SEQUENCE</scope>
</reference>